<proteinExistence type="predicted"/>
<sequence>MMRNLKFMALIFILFTSLVVVHECRSMVETGIKLGPCILHPECTPNVACWCCLGDPKKQCWYQKDDCLRLC</sequence>
<reference evidence="2 3" key="1">
    <citation type="journal article" date="2012" name="Nature">
        <title>Repeated polyploidization of Gossypium genomes and the evolution of spinnable cotton fibres.</title>
        <authorList>
            <person name="Paterson A.H."/>
            <person name="Wendel J.F."/>
            <person name="Gundlach H."/>
            <person name="Guo H."/>
            <person name="Jenkins J."/>
            <person name="Jin D."/>
            <person name="Llewellyn D."/>
            <person name="Showmaker K.C."/>
            <person name="Shu S."/>
            <person name="Udall J."/>
            <person name="Yoo M.J."/>
            <person name="Byers R."/>
            <person name="Chen W."/>
            <person name="Doron-Faigenboim A."/>
            <person name="Duke M.V."/>
            <person name="Gong L."/>
            <person name="Grimwood J."/>
            <person name="Grover C."/>
            <person name="Grupp K."/>
            <person name="Hu G."/>
            <person name="Lee T.H."/>
            <person name="Li J."/>
            <person name="Lin L."/>
            <person name="Liu T."/>
            <person name="Marler B.S."/>
            <person name="Page J.T."/>
            <person name="Roberts A.W."/>
            <person name="Romanel E."/>
            <person name="Sanders W.S."/>
            <person name="Szadkowski E."/>
            <person name="Tan X."/>
            <person name="Tang H."/>
            <person name="Xu C."/>
            <person name="Wang J."/>
            <person name="Wang Z."/>
            <person name="Zhang D."/>
            <person name="Zhang L."/>
            <person name="Ashrafi H."/>
            <person name="Bedon F."/>
            <person name="Bowers J.E."/>
            <person name="Brubaker C.L."/>
            <person name="Chee P.W."/>
            <person name="Das S."/>
            <person name="Gingle A.R."/>
            <person name="Haigler C.H."/>
            <person name="Harker D."/>
            <person name="Hoffmann L.V."/>
            <person name="Hovav R."/>
            <person name="Jones D.C."/>
            <person name="Lemke C."/>
            <person name="Mansoor S."/>
            <person name="ur Rahman M."/>
            <person name="Rainville L.N."/>
            <person name="Rambani A."/>
            <person name="Reddy U.K."/>
            <person name="Rong J.K."/>
            <person name="Saranga Y."/>
            <person name="Scheffler B.E."/>
            <person name="Scheffler J.A."/>
            <person name="Stelly D.M."/>
            <person name="Triplett B.A."/>
            <person name="Van Deynze A."/>
            <person name="Vaslin M.F."/>
            <person name="Waghmare V.N."/>
            <person name="Walford S.A."/>
            <person name="Wright R.J."/>
            <person name="Zaki E.A."/>
            <person name="Zhang T."/>
            <person name="Dennis E.S."/>
            <person name="Mayer K.F."/>
            <person name="Peterson D.G."/>
            <person name="Rokhsar D.S."/>
            <person name="Wang X."/>
            <person name="Schmutz J."/>
        </authorList>
    </citation>
    <scope>NUCLEOTIDE SEQUENCE [LARGE SCALE GENOMIC DNA]</scope>
</reference>
<dbReference type="Proteomes" id="UP000032304">
    <property type="component" value="Chromosome 12"/>
</dbReference>
<gene>
    <name evidence="2" type="ORF">B456_012G024900</name>
</gene>
<evidence type="ECO:0008006" key="4">
    <source>
        <dbReference type="Google" id="ProtNLM"/>
    </source>
</evidence>
<evidence type="ECO:0000313" key="2">
    <source>
        <dbReference type="EMBL" id="KJB75109.1"/>
    </source>
</evidence>
<protein>
    <recommendedName>
        <fullName evidence="4">Embryo surrounding factor 1 brassicaceae domain-containing protein</fullName>
    </recommendedName>
</protein>
<dbReference type="Gramene" id="KJB75109">
    <property type="protein sequence ID" value="KJB75109"/>
    <property type="gene ID" value="B456_012G024900"/>
</dbReference>
<dbReference type="AlphaFoldDB" id="A0A0D2V0V1"/>
<keyword evidence="3" id="KW-1185">Reference proteome</keyword>
<accession>A0A0D2V0V1</accession>
<evidence type="ECO:0000313" key="3">
    <source>
        <dbReference type="Proteomes" id="UP000032304"/>
    </source>
</evidence>
<feature type="signal peptide" evidence="1">
    <location>
        <begin position="1"/>
        <end position="26"/>
    </location>
</feature>
<name>A0A0D2V0V1_GOSRA</name>
<dbReference type="EMBL" id="CM001751">
    <property type="protein sequence ID" value="KJB75109.1"/>
    <property type="molecule type" value="Genomic_DNA"/>
</dbReference>
<keyword evidence="1" id="KW-0732">Signal</keyword>
<evidence type="ECO:0000256" key="1">
    <source>
        <dbReference type="SAM" id="SignalP"/>
    </source>
</evidence>
<organism evidence="2 3">
    <name type="scientific">Gossypium raimondii</name>
    <name type="common">Peruvian cotton</name>
    <name type="synonym">Gossypium klotzschianum subsp. raimondii</name>
    <dbReference type="NCBI Taxonomy" id="29730"/>
    <lineage>
        <taxon>Eukaryota</taxon>
        <taxon>Viridiplantae</taxon>
        <taxon>Streptophyta</taxon>
        <taxon>Embryophyta</taxon>
        <taxon>Tracheophyta</taxon>
        <taxon>Spermatophyta</taxon>
        <taxon>Magnoliopsida</taxon>
        <taxon>eudicotyledons</taxon>
        <taxon>Gunneridae</taxon>
        <taxon>Pentapetalae</taxon>
        <taxon>rosids</taxon>
        <taxon>malvids</taxon>
        <taxon>Malvales</taxon>
        <taxon>Malvaceae</taxon>
        <taxon>Malvoideae</taxon>
        <taxon>Gossypium</taxon>
    </lineage>
</organism>
<feature type="chain" id="PRO_5002265825" description="Embryo surrounding factor 1 brassicaceae domain-containing protein" evidence="1">
    <location>
        <begin position="27"/>
        <end position="71"/>
    </location>
</feature>